<dbReference type="SMART" id="SM00382">
    <property type="entry name" value="AAA"/>
    <property type="match status" value="1"/>
</dbReference>
<dbReference type="GO" id="GO:0015421">
    <property type="term" value="F:ABC-type oligopeptide transporter activity"/>
    <property type="evidence" value="ECO:0007669"/>
    <property type="project" value="TreeGrafter"/>
</dbReference>
<evidence type="ECO:0000313" key="16">
    <source>
        <dbReference type="Proteomes" id="UP000057088"/>
    </source>
</evidence>
<feature type="transmembrane region" description="Helical" evidence="11">
    <location>
        <begin position="66"/>
        <end position="92"/>
    </location>
</feature>
<dbReference type="Gene3D" id="3.40.50.300">
    <property type="entry name" value="P-loop containing nucleotide triphosphate hydrolases"/>
    <property type="match status" value="1"/>
</dbReference>
<reference evidence="14" key="2">
    <citation type="submission" date="2018-01" db="EMBL/GenBank/DDBJ databases">
        <title>FDA dAtabase for Regulatory Grade micrObial Sequences (FDA-ARGOS): Supporting development and validation of Infectious Disease Dx tests.</title>
        <authorList>
            <person name="Hoffmann M."/>
            <person name="Allard M."/>
            <person name="Evans P."/>
            <person name="Brown E."/>
            <person name="Tallon L."/>
            <person name="Sadzewicz L."/>
            <person name="Sengamalay N."/>
            <person name="Ott S."/>
            <person name="Godinez A."/>
            <person name="Nagaraj S."/>
            <person name="Vyas G."/>
            <person name="Aluvathingal J."/>
            <person name="Nadendla S."/>
            <person name="Geyer C."/>
            <person name="Sichtig H."/>
        </authorList>
    </citation>
    <scope>NUCLEOTIDE SEQUENCE</scope>
    <source>
        <strain evidence="14">ATCC 33809</strain>
    </source>
</reference>
<keyword evidence="8 11" id="KW-1133">Transmembrane helix</keyword>
<proteinExistence type="predicted"/>
<evidence type="ECO:0000256" key="3">
    <source>
        <dbReference type="ARBA" id="ARBA00022475"/>
    </source>
</evidence>
<dbReference type="EMBL" id="CP014035">
    <property type="protein sequence ID" value="AMF94817.1"/>
    <property type="molecule type" value="Genomic_DNA"/>
</dbReference>
<gene>
    <name evidence="15" type="primary">msbA_2</name>
    <name evidence="14" type="ORF">AL536_15320</name>
    <name evidence="15" type="ORF">NCTC11327_01813</name>
</gene>
<dbReference type="InterPro" id="IPR003439">
    <property type="entry name" value="ABC_transporter-like_ATP-bd"/>
</dbReference>
<protein>
    <submittedName>
        <fullName evidence="14">Lipid A ABC transporter ATP-binding protein/permease MsbA</fullName>
    </submittedName>
    <submittedName>
        <fullName evidence="15">Lipid transporter ATP-binding/permease</fullName>
        <ecNumber evidence="15">3.6.3.-</ecNumber>
    </submittedName>
</protein>
<evidence type="ECO:0000256" key="2">
    <source>
        <dbReference type="ARBA" id="ARBA00022448"/>
    </source>
</evidence>
<evidence type="ECO:0000256" key="6">
    <source>
        <dbReference type="ARBA" id="ARBA00022840"/>
    </source>
</evidence>
<evidence type="ECO:0000256" key="10">
    <source>
        <dbReference type="ARBA" id="ARBA00023136"/>
    </source>
</evidence>
<dbReference type="GO" id="GO:0016887">
    <property type="term" value="F:ATP hydrolysis activity"/>
    <property type="evidence" value="ECO:0007669"/>
    <property type="project" value="InterPro"/>
</dbReference>
<evidence type="ECO:0000259" key="13">
    <source>
        <dbReference type="PROSITE" id="PS50929"/>
    </source>
</evidence>
<dbReference type="KEGG" id="vfl:AL536_15320"/>
<dbReference type="PROSITE" id="PS50929">
    <property type="entry name" value="ABC_TM1F"/>
    <property type="match status" value="1"/>
</dbReference>
<dbReference type="InterPro" id="IPR003593">
    <property type="entry name" value="AAA+_ATPase"/>
</dbReference>
<dbReference type="Gene3D" id="1.20.1560.10">
    <property type="entry name" value="ABC transporter type 1, transmembrane domain"/>
    <property type="match status" value="1"/>
</dbReference>
<dbReference type="InterPro" id="IPR039421">
    <property type="entry name" value="Type_1_exporter"/>
</dbReference>
<dbReference type="PROSITE" id="PS00211">
    <property type="entry name" value="ABC_TRANSPORTER_1"/>
    <property type="match status" value="1"/>
</dbReference>
<dbReference type="CDD" id="cd03251">
    <property type="entry name" value="ABCC_MsbA"/>
    <property type="match status" value="1"/>
</dbReference>
<evidence type="ECO:0000313" key="15">
    <source>
        <dbReference type="EMBL" id="SUP25765.1"/>
    </source>
</evidence>
<dbReference type="SUPFAM" id="SSF52540">
    <property type="entry name" value="P-loop containing nucleoside triphosphate hydrolases"/>
    <property type="match status" value="1"/>
</dbReference>
<dbReference type="SUPFAM" id="SSF90123">
    <property type="entry name" value="ABC transporter transmembrane region"/>
    <property type="match status" value="1"/>
</dbReference>
<dbReference type="InterPro" id="IPR011917">
    <property type="entry name" value="ABC_transpr_lipidA"/>
</dbReference>
<dbReference type="InterPro" id="IPR011527">
    <property type="entry name" value="ABC1_TM_dom"/>
</dbReference>
<reference evidence="16" key="1">
    <citation type="submission" date="2015-12" db="EMBL/GenBank/DDBJ databases">
        <title>FDA dAtabase for Regulatory Grade micrObial Sequences (FDA-ARGOS): Supporting development and validation of Infectious Disease Dx tests.</title>
        <authorList>
            <person name="Hoffmann M."/>
            <person name="Allard M."/>
            <person name="Evans P."/>
            <person name="Brown E."/>
            <person name="Tallon L.J."/>
            <person name="Sadzewicz L."/>
            <person name="Sengamalay N."/>
            <person name="Ott S."/>
            <person name="Godinez A."/>
            <person name="Nagaraj S."/>
            <person name="Vyas G."/>
            <person name="Aluvathingal J."/>
            <person name="Nadendla S."/>
            <person name="Geyer C."/>
            <person name="Sichtig H."/>
        </authorList>
    </citation>
    <scope>NUCLEOTIDE SEQUENCE [LARGE SCALE GENOMIC DNA]</scope>
    <source>
        <strain evidence="16">ATCC 33809</strain>
    </source>
</reference>
<evidence type="ECO:0000256" key="1">
    <source>
        <dbReference type="ARBA" id="ARBA00004651"/>
    </source>
</evidence>
<evidence type="ECO:0000256" key="7">
    <source>
        <dbReference type="ARBA" id="ARBA00022967"/>
    </source>
</evidence>
<dbReference type="EC" id="3.6.3.-" evidence="15"/>
<feature type="domain" description="ABC transporter" evidence="12">
    <location>
        <begin position="342"/>
        <end position="578"/>
    </location>
</feature>
<evidence type="ECO:0000256" key="11">
    <source>
        <dbReference type="SAM" id="Phobius"/>
    </source>
</evidence>
<dbReference type="PROSITE" id="PS50893">
    <property type="entry name" value="ABC_TRANSPORTER_2"/>
    <property type="match status" value="1"/>
</dbReference>
<keyword evidence="9" id="KW-0445">Lipid transport</keyword>
<evidence type="ECO:0000256" key="8">
    <source>
        <dbReference type="ARBA" id="ARBA00022989"/>
    </source>
</evidence>
<keyword evidence="15" id="KW-0378">Hydrolase</keyword>
<accession>A0AAX2LSI3</accession>
<keyword evidence="16" id="KW-1185">Reference proteome</keyword>
<feature type="transmembrane region" description="Helical" evidence="11">
    <location>
        <begin position="250"/>
        <end position="272"/>
    </location>
</feature>
<evidence type="ECO:0000313" key="14">
    <source>
        <dbReference type="EMBL" id="AMF94817.1"/>
    </source>
</evidence>
<dbReference type="GO" id="GO:0005524">
    <property type="term" value="F:ATP binding"/>
    <property type="evidence" value="ECO:0007669"/>
    <property type="project" value="UniProtKB-KW"/>
</dbReference>
<dbReference type="GO" id="GO:0005886">
    <property type="term" value="C:plasma membrane"/>
    <property type="evidence" value="ECO:0007669"/>
    <property type="project" value="UniProtKB-SubCell"/>
</dbReference>
<dbReference type="RefSeq" id="WP_020327786.1">
    <property type="nucleotide sequence ID" value="NZ_AP028128.1"/>
</dbReference>
<dbReference type="PANTHER" id="PTHR43394">
    <property type="entry name" value="ATP-DEPENDENT PERMEASE MDL1, MITOCHONDRIAL"/>
    <property type="match status" value="1"/>
</dbReference>
<dbReference type="CDD" id="cd18552">
    <property type="entry name" value="ABC_6TM_MsbA_like"/>
    <property type="match status" value="1"/>
</dbReference>
<dbReference type="FunFam" id="3.40.50.300:FF:000140">
    <property type="entry name" value="Lipid A export ATP-binding/permease protein MsbA"/>
    <property type="match status" value="1"/>
</dbReference>
<dbReference type="PANTHER" id="PTHR43394:SF1">
    <property type="entry name" value="ATP-BINDING CASSETTE SUB-FAMILY B MEMBER 10, MITOCHONDRIAL"/>
    <property type="match status" value="1"/>
</dbReference>
<keyword evidence="2" id="KW-0813">Transport</keyword>
<keyword evidence="6 15" id="KW-0067">ATP-binding</keyword>
<evidence type="ECO:0000259" key="12">
    <source>
        <dbReference type="PROSITE" id="PS50893"/>
    </source>
</evidence>
<dbReference type="EMBL" id="UHIP01000001">
    <property type="protein sequence ID" value="SUP25765.1"/>
    <property type="molecule type" value="Genomic_DNA"/>
</dbReference>
<reference evidence="15 17" key="3">
    <citation type="submission" date="2018-06" db="EMBL/GenBank/DDBJ databases">
        <authorList>
            <consortium name="Pathogen Informatics"/>
            <person name="Doyle S."/>
        </authorList>
    </citation>
    <scope>NUCLEOTIDE SEQUENCE [LARGE SCALE GENOMIC DNA]</scope>
    <source>
        <strain evidence="15 17">NCTC11327</strain>
    </source>
</reference>
<feature type="transmembrane region" description="Helical" evidence="11">
    <location>
        <begin position="142"/>
        <end position="162"/>
    </location>
</feature>
<dbReference type="InterPro" id="IPR027417">
    <property type="entry name" value="P-loop_NTPase"/>
</dbReference>
<keyword evidence="5" id="KW-0547">Nucleotide-binding</keyword>
<dbReference type="AlphaFoldDB" id="A0AAX2LSI3"/>
<evidence type="ECO:0000256" key="5">
    <source>
        <dbReference type="ARBA" id="ARBA00022741"/>
    </source>
</evidence>
<dbReference type="NCBIfam" id="TIGR02203">
    <property type="entry name" value="MsbA_lipidA"/>
    <property type="match status" value="1"/>
</dbReference>
<keyword evidence="10 11" id="KW-0472">Membrane</keyword>
<dbReference type="NCBIfam" id="NF008381">
    <property type="entry name" value="PRK11176.1"/>
    <property type="match status" value="1"/>
</dbReference>
<evidence type="ECO:0000256" key="9">
    <source>
        <dbReference type="ARBA" id="ARBA00023055"/>
    </source>
</evidence>
<keyword evidence="7" id="KW-1278">Translocase</keyword>
<evidence type="ECO:0000256" key="4">
    <source>
        <dbReference type="ARBA" id="ARBA00022692"/>
    </source>
</evidence>
<feature type="domain" description="ABC transmembrane type-1" evidence="13">
    <location>
        <begin position="28"/>
        <end position="310"/>
    </location>
</feature>
<dbReference type="GeneID" id="29386893"/>
<keyword evidence="4 11" id="KW-0812">Transmembrane</keyword>
<sequence>MSLNSDETTWKTFKRLWTYIRLYKSGLVVAVIALVINAVSDTYMISLLKPLLDEGFGQAESNFLKTLPFIILGLMFLRGLSGFVSSYCLSWVSGNVVMLMRRRIFNQFMHMPVSFFDRESTGGLLSRITYDTEQVAGATSKALVSIVREGASIVGLLVLMFWNSWQLSLVLLVVAPIVALGIRVVSKRFRKISKNMQTTMGHVTASAEQMLKGHKVVLSYGGQDVETKRFETVSNKMRQQTMKLVSAQSIANPVIQMIASMALVAVLYLASFDSVRDQLTPGTFTVIFSAMFGLMRPLKALTNVTSDFQRGMAASQTLFQLMALETETDNGKFETDKVRGEIAVKDVTFTYQGKEKPALSHVSFTIPQGKTVALVGRSGSGKSTIANLFTRFYDVDSGSITLDDHDIRDYKLTNLRQHFALVSQNVHLFNDTIANNIAYAAEGDFTREQIEEAARLAHAMDFIQNMEDGLDTMIGENGASLSGGQRQRIAIARALLRDAPVLILDEATSALDTESERAIQAALDELQKNKTVLVIAHRLSTIEQADEILVVDEGEIIERGKHAELLAKDGAYAQLHRIQFGE</sequence>
<evidence type="ECO:0000313" key="17">
    <source>
        <dbReference type="Proteomes" id="UP000254626"/>
    </source>
</evidence>
<dbReference type="Proteomes" id="UP000254626">
    <property type="component" value="Unassembled WGS sequence"/>
</dbReference>
<comment type="subcellular location">
    <subcellularLocation>
        <location evidence="1">Cell membrane</location>
        <topology evidence="1">Multi-pass membrane protein</topology>
    </subcellularLocation>
</comment>
<feature type="transmembrane region" description="Helical" evidence="11">
    <location>
        <begin position="168"/>
        <end position="186"/>
    </location>
</feature>
<keyword evidence="3" id="KW-1003">Cell membrane</keyword>
<dbReference type="Proteomes" id="UP000057088">
    <property type="component" value="Chromosome 2"/>
</dbReference>
<dbReference type="InterPro" id="IPR017871">
    <property type="entry name" value="ABC_transporter-like_CS"/>
</dbReference>
<dbReference type="GO" id="GO:0034040">
    <property type="term" value="F:ATPase-coupled lipid transmembrane transporter activity"/>
    <property type="evidence" value="ECO:0007669"/>
    <property type="project" value="InterPro"/>
</dbReference>
<dbReference type="Pfam" id="PF00664">
    <property type="entry name" value="ABC_membrane"/>
    <property type="match status" value="1"/>
</dbReference>
<feature type="transmembrane region" description="Helical" evidence="11">
    <location>
        <begin position="21"/>
        <end position="46"/>
    </location>
</feature>
<organism evidence="15 17">
    <name type="scientific">Vibrio fluvialis</name>
    <dbReference type="NCBI Taxonomy" id="676"/>
    <lineage>
        <taxon>Bacteria</taxon>
        <taxon>Pseudomonadati</taxon>
        <taxon>Pseudomonadota</taxon>
        <taxon>Gammaproteobacteria</taxon>
        <taxon>Vibrionales</taxon>
        <taxon>Vibrionaceae</taxon>
        <taxon>Vibrio</taxon>
    </lineage>
</organism>
<name>A0AAX2LSI3_VIBFL</name>
<dbReference type="InterPro" id="IPR036640">
    <property type="entry name" value="ABC1_TM_sf"/>
</dbReference>
<dbReference type="Pfam" id="PF00005">
    <property type="entry name" value="ABC_tran"/>
    <property type="match status" value="1"/>
</dbReference>